<sequence length="524" mass="55513">MPGLLRRFLPACSATGRFPHGVDMTSSTSGRPRYGRRLAAVLSLLIGAVLAATVSLVATSSAQAVETGVWFKIESRHSGLVLGIRAASTASGAELVQWDSNGSQDQQFRFVDVGSGYYKIQVRHSGMVLDVASGSTADGAKVQQWGDSNSANQQWSIAESGGYATFVNRASGKALDVWEWSTTKGGRISQYTPTGGTNQQFRLIEAEPDIEADYVVAADGSGTHTTVQAAVNAAPSGSTILIKAGTYKGAVTVPSSKTGLTFIGGTGNAADVVIHENRCAGCSNGSGGTWGTSGSASVLLQGANFTARDLTFANTYDEAANGNSQAVAVKVQGDRMVFDNVRFLGNQDTLLTDSGSATTVSRQYYHDCYVEGDVDFIFGRGTAVFDGCEIKALNRGSSSNNGYITAASTEITNPYGLLFYQCELTSNAPNNSVYLGRPWPAGGSTTARGQVLYRETYIGAHIRTAEPWSDMSGLAWEDARLREYQNTGPGATVNANRPQMSSSEAANYEPLDYLRGNDNWNPIL</sequence>
<keyword evidence="6" id="KW-0472">Membrane</keyword>
<dbReference type="PROSITE" id="PS00503">
    <property type="entry name" value="PECTINESTERASE_2"/>
    <property type="match status" value="1"/>
</dbReference>
<evidence type="ECO:0000313" key="8">
    <source>
        <dbReference type="EMBL" id="THV23443.1"/>
    </source>
</evidence>
<comment type="pathway">
    <text evidence="5">Glycan metabolism; pectin degradation; 2-dehydro-3-deoxy-D-gluconate from pectin: step 1/5.</text>
</comment>
<dbReference type="GO" id="GO:0042545">
    <property type="term" value="P:cell wall modification"/>
    <property type="evidence" value="ECO:0007669"/>
    <property type="project" value="UniProtKB-UniRule"/>
</dbReference>
<dbReference type="PROSITE" id="PS50231">
    <property type="entry name" value="RICIN_B_LECTIN"/>
    <property type="match status" value="1"/>
</dbReference>
<dbReference type="InterPro" id="IPR011050">
    <property type="entry name" value="Pectin_lyase_fold/virulence"/>
</dbReference>
<protein>
    <recommendedName>
        <fullName evidence="5">Pectinesterase</fullName>
        <ecNumber evidence="5">3.1.1.11</ecNumber>
    </recommendedName>
</protein>
<dbReference type="UniPathway" id="UPA00545">
    <property type="reaction ID" value="UER00823"/>
</dbReference>
<evidence type="ECO:0000313" key="9">
    <source>
        <dbReference type="Proteomes" id="UP000305792"/>
    </source>
</evidence>
<gene>
    <name evidence="8" type="ORF">E9998_22825</name>
</gene>
<dbReference type="Gene3D" id="2.160.20.10">
    <property type="entry name" value="Single-stranded right-handed beta-helix, Pectin lyase-like"/>
    <property type="match status" value="1"/>
</dbReference>
<evidence type="ECO:0000256" key="3">
    <source>
        <dbReference type="ARBA" id="ARBA00023085"/>
    </source>
</evidence>
<dbReference type="SMART" id="SM00458">
    <property type="entry name" value="RICIN"/>
    <property type="match status" value="1"/>
</dbReference>
<evidence type="ECO:0000256" key="1">
    <source>
        <dbReference type="ARBA" id="ARBA00008891"/>
    </source>
</evidence>
<feature type="domain" description="Ricin B lectin" evidence="7">
    <location>
        <begin position="67"/>
        <end position="204"/>
    </location>
</feature>
<feature type="transmembrane region" description="Helical" evidence="6">
    <location>
        <begin position="38"/>
        <end position="58"/>
    </location>
</feature>
<comment type="catalytic activity">
    <reaction evidence="5">
        <text>[(1-&gt;4)-alpha-D-galacturonosyl methyl ester](n) + n H2O = [(1-&gt;4)-alpha-D-galacturonosyl](n) + n methanol + n H(+)</text>
        <dbReference type="Rhea" id="RHEA:22380"/>
        <dbReference type="Rhea" id="RHEA-COMP:14570"/>
        <dbReference type="Rhea" id="RHEA-COMP:14573"/>
        <dbReference type="ChEBI" id="CHEBI:15377"/>
        <dbReference type="ChEBI" id="CHEBI:15378"/>
        <dbReference type="ChEBI" id="CHEBI:17790"/>
        <dbReference type="ChEBI" id="CHEBI:140522"/>
        <dbReference type="ChEBI" id="CHEBI:140523"/>
        <dbReference type="EC" id="3.1.1.11"/>
    </reaction>
</comment>
<dbReference type="PANTHER" id="PTHR31321:SF57">
    <property type="entry name" value="PECTINESTERASE 53-RELATED"/>
    <property type="match status" value="1"/>
</dbReference>
<proteinExistence type="inferred from homology"/>
<feature type="active site" evidence="4">
    <location>
        <position position="375"/>
    </location>
</feature>
<evidence type="ECO:0000256" key="2">
    <source>
        <dbReference type="ARBA" id="ARBA00022801"/>
    </source>
</evidence>
<comment type="similarity">
    <text evidence="1">Belongs to the pectinesterase family.</text>
</comment>
<dbReference type="GO" id="GO:0009279">
    <property type="term" value="C:cell outer membrane"/>
    <property type="evidence" value="ECO:0007669"/>
    <property type="project" value="TreeGrafter"/>
</dbReference>
<keyword evidence="3 5" id="KW-0063">Aspartyl esterase</keyword>
<dbReference type="GO" id="GO:0030599">
    <property type="term" value="F:pectinesterase activity"/>
    <property type="evidence" value="ECO:0007669"/>
    <property type="project" value="UniProtKB-UniRule"/>
</dbReference>
<accession>A0A4S8P056</accession>
<keyword evidence="9" id="KW-1185">Reference proteome</keyword>
<dbReference type="InterPro" id="IPR000772">
    <property type="entry name" value="Ricin_B_lectin"/>
</dbReference>
<reference evidence="8 9" key="1">
    <citation type="journal article" date="2018" name="Int. J. Syst. Evol. Microbiol.">
        <title>Glycomyces paridis sp. nov., isolated from the medicinal plant Paris polyphylla.</title>
        <authorList>
            <person name="Fang X.M."/>
            <person name="Bai J.L."/>
            <person name="Su J."/>
            <person name="Zhao L.L."/>
            <person name="Liu H.Y."/>
            <person name="Ma B.P."/>
            <person name="Zhang Y.Q."/>
            <person name="Yu L.Y."/>
        </authorList>
    </citation>
    <scope>NUCLEOTIDE SEQUENCE [LARGE SCALE GENOMIC DNA]</scope>
    <source>
        <strain evidence="8 9">CPCC 204357</strain>
    </source>
</reference>
<dbReference type="InterPro" id="IPR035992">
    <property type="entry name" value="Ricin_B-like_lectins"/>
</dbReference>
<evidence type="ECO:0000256" key="4">
    <source>
        <dbReference type="PROSITE-ProRule" id="PRU10040"/>
    </source>
</evidence>
<dbReference type="Pfam" id="PF01095">
    <property type="entry name" value="Pectinesterase"/>
    <property type="match status" value="1"/>
</dbReference>
<keyword evidence="2 5" id="KW-0378">Hydrolase</keyword>
<organism evidence="8 9">
    <name type="scientific">Glycomyces paridis</name>
    <dbReference type="NCBI Taxonomy" id="2126555"/>
    <lineage>
        <taxon>Bacteria</taxon>
        <taxon>Bacillati</taxon>
        <taxon>Actinomycetota</taxon>
        <taxon>Actinomycetes</taxon>
        <taxon>Glycomycetales</taxon>
        <taxon>Glycomycetaceae</taxon>
        <taxon>Glycomyces</taxon>
    </lineage>
</organism>
<name>A0A4S8P056_9ACTN</name>
<evidence type="ECO:0000256" key="5">
    <source>
        <dbReference type="RuleBase" id="RU000589"/>
    </source>
</evidence>
<dbReference type="InterPro" id="IPR000070">
    <property type="entry name" value="Pectinesterase_cat"/>
</dbReference>
<evidence type="ECO:0000256" key="6">
    <source>
        <dbReference type="SAM" id="Phobius"/>
    </source>
</evidence>
<dbReference type="Proteomes" id="UP000305792">
    <property type="component" value="Unassembled WGS sequence"/>
</dbReference>
<dbReference type="InterPro" id="IPR012334">
    <property type="entry name" value="Pectin_lyas_fold"/>
</dbReference>
<dbReference type="AlphaFoldDB" id="A0A4S8P056"/>
<keyword evidence="6" id="KW-0812">Transmembrane</keyword>
<dbReference type="PANTHER" id="PTHR31321">
    <property type="entry name" value="ACYL-COA THIOESTER HYDROLASE YBHC-RELATED"/>
    <property type="match status" value="1"/>
</dbReference>
<comment type="caution">
    <text evidence="8">The sequence shown here is derived from an EMBL/GenBank/DDBJ whole genome shotgun (WGS) entry which is preliminary data.</text>
</comment>
<dbReference type="Pfam" id="PF14200">
    <property type="entry name" value="RicinB_lectin_2"/>
    <property type="match status" value="1"/>
</dbReference>
<dbReference type="EC" id="3.1.1.11" evidence="5"/>
<dbReference type="GO" id="GO:0045490">
    <property type="term" value="P:pectin catabolic process"/>
    <property type="evidence" value="ECO:0007669"/>
    <property type="project" value="UniProtKB-UniRule"/>
</dbReference>
<keyword evidence="6" id="KW-1133">Transmembrane helix</keyword>
<dbReference type="SUPFAM" id="SSF50370">
    <property type="entry name" value="Ricin B-like lectins"/>
    <property type="match status" value="1"/>
</dbReference>
<dbReference type="Gene3D" id="2.80.10.50">
    <property type="match status" value="2"/>
</dbReference>
<dbReference type="InterPro" id="IPR033131">
    <property type="entry name" value="Pectinesterase_Asp_AS"/>
</dbReference>
<dbReference type="EMBL" id="STGX01000022">
    <property type="protein sequence ID" value="THV23443.1"/>
    <property type="molecule type" value="Genomic_DNA"/>
</dbReference>
<evidence type="ECO:0000259" key="7">
    <source>
        <dbReference type="SMART" id="SM00458"/>
    </source>
</evidence>
<dbReference type="SUPFAM" id="SSF51126">
    <property type="entry name" value="Pectin lyase-like"/>
    <property type="match status" value="1"/>
</dbReference>